<reference evidence="2" key="1">
    <citation type="journal article" date="2023" name="Mol. Biol. Evol.">
        <title>Third-Generation Sequencing Reveals the Adaptive Role of the Epigenome in Three Deep-Sea Polychaetes.</title>
        <authorList>
            <person name="Perez M."/>
            <person name="Aroh O."/>
            <person name="Sun Y."/>
            <person name="Lan Y."/>
            <person name="Juniper S.K."/>
            <person name="Young C.R."/>
            <person name="Angers B."/>
            <person name="Qian P.Y."/>
        </authorList>
    </citation>
    <scope>NUCLEOTIDE SEQUENCE</scope>
    <source>
        <strain evidence="2">P08H-3</strain>
    </source>
</reference>
<protein>
    <submittedName>
        <fullName evidence="2">Uncharacterized protein</fullName>
    </submittedName>
</protein>
<gene>
    <name evidence="2" type="ORF">LSH36_376g04053</name>
</gene>
<organism evidence="2 3">
    <name type="scientific">Paralvinella palmiformis</name>
    <dbReference type="NCBI Taxonomy" id="53620"/>
    <lineage>
        <taxon>Eukaryota</taxon>
        <taxon>Metazoa</taxon>
        <taxon>Spiralia</taxon>
        <taxon>Lophotrochozoa</taxon>
        <taxon>Annelida</taxon>
        <taxon>Polychaeta</taxon>
        <taxon>Sedentaria</taxon>
        <taxon>Canalipalpata</taxon>
        <taxon>Terebellida</taxon>
        <taxon>Terebelliformia</taxon>
        <taxon>Alvinellidae</taxon>
        <taxon>Paralvinella</taxon>
    </lineage>
</organism>
<feature type="compositionally biased region" description="Basic and acidic residues" evidence="1">
    <location>
        <begin position="99"/>
        <end position="129"/>
    </location>
</feature>
<sequence length="251" mass="29580">MEQLRRKAKFLGQNYGETEEYKKLEGELKKELEEKHESDEWNKIERENFLSMSSLLSGPSQQQSDAKCTESANITVKTEVTSQQFSQPASDYSIMQSHLESRPDDGAIARLERQENQRQSRMEELESKQNDSSMSLEESWNEDQMRSWKSLEMLRAGNRLKVFDKEIDDVQLRTSRDMESLIQSQPKLDIKSSHRFFDLDQEKERMQRWIEDQERKLKVSPVYSMTRVFSSELNPGTLHDHYPHIPVVLID</sequence>
<evidence type="ECO:0000256" key="1">
    <source>
        <dbReference type="SAM" id="MobiDB-lite"/>
    </source>
</evidence>
<evidence type="ECO:0000313" key="2">
    <source>
        <dbReference type="EMBL" id="KAK2151082.1"/>
    </source>
</evidence>
<feature type="compositionally biased region" description="Polar residues" evidence="1">
    <location>
        <begin position="79"/>
        <end position="98"/>
    </location>
</feature>
<proteinExistence type="predicted"/>
<name>A0AAD9JE81_9ANNE</name>
<evidence type="ECO:0000313" key="3">
    <source>
        <dbReference type="Proteomes" id="UP001208570"/>
    </source>
</evidence>
<dbReference type="AlphaFoldDB" id="A0AAD9JE81"/>
<accession>A0AAD9JE81</accession>
<feature type="region of interest" description="Disordered" evidence="1">
    <location>
        <begin position="79"/>
        <end position="139"/>
    </location>
</feature>
<comment type="caution">
    <text evidence="2">The sequence shown here is derived from an EMBL/GenBank/DDBJ whole genome shotgun (WGS) entry which is preliminary data.</text>
</comment>
<dbReference type="Proteomes" id="UP001208570">
    <property type="component" value="Unassembled WGS sequence"/>
</dbReference>
<dbReference type="EMBL" id="JAODUP010000376">
    <property type="protein sequence ID" value="KAK2151082.1"/>
    <property type="molecule type" value="Genomic_DNA"/>
</dbReference>
<keyword evidence="3" id="KW-1185">Reference proteome</keyword>